<dbReference type="RefSeq" id="XP_021799992.1">
    <property type="nucleotide sequence ID" value="XM_021944300.1"/>
</dbReference>
<keyword evidence="5" id="KW-0677">Repeat</keyword>
<organism evidence="10 11">
    <name type="scientific">Prunus avium</name>
    <name type="common">Cherry</name>
    <name type="synonym">Cerasus avium</name>
    <dbReference type="NCBI Taxonomy" id="42229"/>
    <lineage>
        <taxon>Eukaryota</taxon>
        <taxon>Viridiplantae</taxon>
        <taxon>Streptophyta</taxon>
        <taxon>Embryophyta</taxon>
        <taxon>Tracheophyta</taxon>
        <taxon>Spermatophyta</taxon>
        <taxon>Magnoliopsida</taxon>
        <taxon>eudicotyledons</taxon>
        <taxon>Gunneridae</taxon>
        <taxon>Pentapetalae</taxon>
        <taxon>rosids</taxon>
        <taxon>fabids</taxon>
        <taxon>Rosales</taxon>
        <taxon>Rosaceae</taxon>
        <taxon>Amygdaloideae</taxon>
        <taxon>Amygdaleae</taxon>
        <taxon>Prunus</taxon>
    </lineage>
</organism>
<dbReference type="Proteomes" id="UP000515124">
    <property type="component" value="Unplaced"/>
</dbReference>
<evidence type="ECO:0000256" key="1">
    <source>
        <dbReference type="ARBA" id="ARBA00004479"/>
    </source>
</evidence>
<dbReference type="Gene3D" id="3.80.10.10">
    <property type="entry name" value="Ribonuclease Inhibitor"/>
    <property type="match status" value="1"/>
</dbReference>
<dbReference type="KEGG" id="pavi:110744323"/>
<dbReference type="InterPro" id="IPR001611">
    <property type="entry name" value="Leu-rich_rpt"/>
</dbReference>
<evidence type="ECO:0000256" key="8">
    <source>
        <dbReference type="ARBA" id="ARBA00023170"/>
    </source>
</evidence>
<keyword evidence="8" id="KW-0675">Receptor</keyword>
<dbReference type="InterPro" id="IPR046956">
    <property type="entry name" value="RLP23-like"/>
</dbReference>
<feature type="non-terminal residue" evidence="11">
    <location>
        <position position="210"/>
    </location>
</feature>
<proteinExistence type="predicted"/>
<dbReference type="Pfam" id="PF00560">
    <property type="entry name" value="LRR_1"/>
    <property type="match status" value="3"/>
</dbReference>
<keyword evidence="6" id="KW-1133">Transmembrane helix</keyword>
<protein>
    <submittedName>
        <fullName evidence="11">Leucine-rich repeat receptor-like protein CLAVATA2</fullName>
    </submittedName>
</protein>
<dbReference type="GeneID" id="110744323"/>
<reference evidence="11" key="1">
    <citation type="submission" date="2025-08" db="UniProtKB">
        <authorList>
            <consortium name="RefSeq"/>
        </authorList>
    </citation>
    <scope>IDENTIFICATION</scope>
</reference>
<accession>A0A6P5RB10</accession>
<evidence type="ECO:0000313" key="11">
    <source>
        <dbReference type="RefSeq" id="XP_021799992.1"/>
    </source>
</evidence>
<dbReference type="PANTHER" id="PTHR48063:SF90">
    <property type="entry name" value="OS11G0565920 PROTEIN"/>
    <property type="match status" value="1"/>
</dbReference>
<sequence>MPVSLLLNVAYDWVPPFKLHTLHIGGCRVGHGFWALIQSQTELVYISLYNTFISDSIEKWLSKISSKVKYLDLSYNNFSGRLPLQLKFPKLQIIRLGHNQLEGPLPLWPTNVNILDLQSNSFSGPIPSNLDQLMQELNSLDVSENNLNSTIPLSICNMQNMARISLSINQLFGEFPQRWSLWSVIQLIDVSYNNLSGTILNSMGIPFSLM</sequence>
<gene>
    <name evidence="11" type="primary">LOC110744323</name>
</gene>
<evidence type="ECO:0000256" key="7">
    <source>
        <dbReference type="ARBA" id="ARBA00023136"/>
    </source>
</evidence>
<evidence type="ECO:0000256" key="4">
    <source>
        <dbReference type="ARBA" id="ARBA00022729"/>
    </source>
</evidence>
<keyword evidence="9" id="KW-0325">Glycoprotein</keyword>
<evidence type="ECO:0000313" key="10">
    <source>
        <dbReference type="Proteomes" id="UP000515124"/>
    </source>
</evidence>
<keyword evidence="2" id="KW-0433">Leucine-rich repeat</keyword>
<name>A0A6P5RB10_PRUAV</name>
<keyword evidence="7" id="KW-0472">Membrane</keyword>
<dbReference type="FunFam" id="3.80.10.10:FF:000041">
    <property type="entry name" value="LRR receptor-like serine/threonine-protein kinase ERECTA"/>
    <property type="match status" value="1"/>
</dbReference>
<dbReference type="AlphaFoldDB" id="A0A6P5RB10"/>
<dbReference type="SUPFAM" id="SSF52058">
    <property type="entry name" value="L domain-like"/>
    <property type="match status" value="1"/>
</dbReference>
<keyword evidence="10" id="KW-1185">Reference proteome</keyword>
<dbReference type="GO" id="GO:0016020">
    <property type="term" value="C:membrane"/>
    <property type="evidence" value="ECO:0007669"/>
    <property type="project" value="UniProtKB-SubCell"/>
</dbReference>
<keyword evidence="3" id="KW-0812">Transmembrane</keyword>
<evidence type="ECO:0000256" key="6">
    <source>
        <dbReference type="ARBA" id="ARBA00022989"/>
    </source>
</evidence>
<dbReference type="PANTHER" id="PTHR48063">
    <property type="entry name" value="LRR RECEPTOR-LIKE KINASE"/>
    <property type="match status" value="1"/>
</dbReference>
<dbReference type="InterPro" id="IPR032675">
    <property type="entry name" value="LRR_dom_sf"/>
</dbReference>
<keyword evidence="4" id="KW-0732">Signal</keyword>
<evidence type="ECO:0000256" key="5">
    <source>
        <dbReference type="ARBA" id="ARBA00022737"/>
    </source>
</evidence>
<evidence type="ECO:0000256" key="9">
    <source>
        <dbReference type="ARBA" id="ARBA00023180"/>
    </source>
</evidence>
<comment type="subcellular location">
    <subcellularLocation>
        <location evidence="1">Membrane</location>
        <topology evidence="1">Single-pass type I membrane protein</topology>
    </subcellularLocation>
</comment>
<evidence type="ECO:0000256" key="2">
    <source>
        <dbReference type="ARBA" id="ARBA00022614"/>
    </source>
</evidence>
<evidence type="ECO:0000256" key="3">
    <source>
        <dbReference type="ARBA" id="ARBA00022692"/>
    </source>
</evidence>